<comment type="caution">
    <text evidence="3">The sequence shown here is derived from an EMBL/GenBank/DDBJ whole genome shotgun (WGS) entry which is preliminary data.</text>
</comment>
<accession>A0A2M8HBS4</accession>
<dbReference type="Pfam" id="PF00497">
    <property type="entry name" value="SBP_bac_3"/>
    <property type="match status" value="1"/>
</dbReference>
<reference evidence="3 4" key="1">
    <citation type="submission" date="2017-11" db="EMBL/GenBank/DDBJ databases">
        <title>Draft genome sequence of environmental isolate Aeromonas lusitania sp. nov. MDC 2473.</title>
        <authorList>
            <person name="Colston S.M."/>
            <person name="Navarro A."/>
            <person name="Martinez-Murcia A.J."/>
            <person name="Graf J."/>
        </authorList>
    </citation>
    <scope>NUCLEOTIDE SEQUENCE [LARGE SCALE GENOMIC DNA]</scope>
    <source>
        <strain evidence="3 4">MDC 2473</strain>
    </source>
</reference>
<dbReference type="Proteomes" id="UP000232060">
    <property type="component" value="Unassembled WGS sequence"/>
</dbReference>
<dbReference type="Gene3D" id="3.40.190.10">
    <property type="entry name" value="Periplasmic binding protein-like II"/>
    <property type="match status" value="2"/>
</dbReference>
<dbReference type="OrthoDB" id="8587856at2"/>
<dbReference type="AlphaFoldDB" id="A0A2M8HBS4"/>
<keyword evidence="1" id="KW-0732">Signal</keyword>
<dbReference type="PANTHER" id="PTHR38834:SF3">
    <property type="entry name" value="SOLUTE-BINDING PROTEIN FAMILY 3_N-TERMINAL DOMAIN-CONTAINING PROTEIN"/>
    <property type="match status" value="1"/>
</dbReference>
<proteinExistence type="predicted"/>
<dbReference type="SUPFAM" id="SSF53850">
    <property type="entry name" value="Periplasmic binding protein-like II"/>
    <property type="match status" value="1"/>
</dbReference>
<feature type="chain" id="PRO_5014935149" evidence="1">
    <location>
        <begin position="23"/>
        <end position="244"/>
    </location>
</feature>
<evidence type="ECO:0000313" key="3">
    <source>
        <dbReference type="EMBL" id="PJC93921.1"/>
    </source>
</evidence>
<gene>
    <name evidence="3" type="ORF">CUC44_07145</name>
</gene>
<organism evidence="3 4">
    <name type="scientific">Aeromonas lusitana</name>
    <dbReference type="NCBI Taxonomy" id="931529"/>
    <lineage>
        <taxon>Bacteria</taxon>
        <taxon>Pseudomonadati</taxon>
        <taxon>Pseudomonadota</taxon>
        <taxon>Gammaproteobacteria</taxon>
        <taxon>Aeromonadales</taxon>
        <taxon>Aeromonadaceae</taxon>
        <taxon>Aeromonas</taxon>
    </lineage>
</organism>
<evidence type="ECO:0000256" key="1">
    <source>
        <dbReference type="SAM" id="SignalP"/>
    </source>
</evidence>
<evidence type="ECO:0000313" key="4">
    <source>
        <dbReference type="Proteomes" id="UP000232060"/>
    </source>
</evidence>
<sequence length="244" mass="27224">MRLLAFLFLIVPLWLAAHGAHAVTLIAAEVPPYVIRSQQGAPSGMAIEVLEEAARRLHEPLTIELMPLARALSQTRHRPDVLLLPPVKSPQRTAQFLWVTPLLEEAFVLVSHRDHHPVPLTRYELPTLALGVMRGSYGQSLSQPLPKAREEAVTEEISNANKLALGRIQGWAVAWNTARYTQQQAGLPLTDLVRGETLQQTAIQLAAHPDFPPKEASRWRQAIEGMQRDGTLARILKQYDYQAP</sequence>
<dbReference type="EMBL" id="PGCP01000009">
    <property type="protein sequence ID" value="PJC93921.1"/>
    <property type="molecule type" value="Genomic_DNA"/>
</dbReference>
<feature type="signal peptide" evidence="1">
    <location>
        <begin position="1"/>
        <end position="22"/>
    </location>
</feature>
<feature type="domain" description="Solute-binding protein family 3/N-terminal" evidence="2">
    <location>
        <begin position="26"/>
        <end position="239"/>
    </location>
</feature>
<name>A0A2M8HBS4_9GAMM</name>
<protein>
    <submittedName>
        <fullName evidence="3">ABC transporter substrate-binding protein</fullName>
    </submittedName>
</protein>
<dbReference type="PANTHER" id="PTHR38834">
    <property type="entry name" value="PERIPLASMIC SUBSTRATE BINDING PROTEIN FAMILY 3"/>
    <property type="match status" value="1"/>
</dbReference>
<dbReference type="RefSeq" id="WP_100859284.1">
    <property type="nucleotide sequence ID" value="NZ_PGCP01000009.1"/>
</dbReference>
<keyword evidence="4" id="KW-1185">Reference proteome</keyword>
<dbReference type="InterPro" id="IPR001638">
    <property type="entry name" value="Solute-binding_3/MltF_N"/>
</dbReference>
<evidence type="ECO:0000259" key="2">
    <source>
        <dbReference type="Pfam" id="PF00497"/>
    </source>
</evidence>